<dbReference type="SUPFAM" id="SSF53795">
    <property type="entry name" value="PEP carboxykinase-like"/>
    <property type="match status" value="1"/>
</dbReference>
<evidence type="ECO:0000313" key="2">
    <source>
        <dbReference type="Proteomes" id="UP000586827"/>
    </source>
</evidence>
<name>A0A849C8U0_9NOCA</name>
<dbReference type="RefSeq" id="WP_067527176.1">
    <property type="nucleotide sequence ID" value="NZ_JABELX010000019.1"/>
</dbReference>
<dbReference type="Proteomes" id="UP000586827">
    <property type="component" value="Unassembled WGS sequence"/>
</dbReference>
<proteinExistence type="predicted"/>
<dbReference type="EMBL" id="JABELX010000019">
    <property type="protein sequence ID" value="NNH75223.1"/>
    <property type="molecule type" value="Genomic_DNA"/>
</dbReference>
<dbReference type="InterPro" id="IPR027417">
    <property type="entry name" value="P-loop_NTPase"/>
</dbReference>
<comment type="caution">
    <text evidence="1">The sequence shown here is derived from an EMBL/GenBank/DDBJ whole genome shotgun (WGS) entry which is preliminary data.</text>
</comment>
<dbReference type="SUPFAM" id="SSF52540">
    <property type="entry name" value="P-loop containing nucleoside triphosphate hydrolases"/>
    <property type="match status" value="1"/>
</dbReference>
<evidence type="ECO:0000313" key="1">
    <source>
        <dbReference type="EMBL" id="NNH75223.1"/>
    </source>
</evidence>
<reference evidence="1 2" key="1">
    <citation type="submission" date="2020-05" db="EMBL/GenBank/DDBJ databases">
        <title>MicrobeNet Type strains.</title>
        <authorList>
            <person name="Nicholson A.C."/>
        </authorList>
    </citation>
    <scope>NUCLEOTIDE SEQUENCE [LARGE SCALE GENOMIC DNA]</scope>
    <source>
        <strain evidence="1 2">JCM 3224</strain>
    </source>
</reference>
<keyword evidence="2" id="KW-1185">Reference proteome</keyword>
<dbReference type="AlphaFoldDB" id="A0A849C8U0"/>
<organism evidence="1 2">
    <name type="scientific">Nocardia uniformis</name>
    <dbReference type="NCBI Taxonomy" id="53432"/>
    <lineage>
        <taxon>Bacteria</taxon>
        <taxon>Bacillati</taxon>
        <taxon>Actinomycetota</taxon>
        <taxon>Actinomycetes</taxon>
        <taxon>Mycobacteriales</taxon>
        <taxon>Nocardiaceae</taxon>
        <taxon>Nocardia</taxon>
    </lineage>
</organism>
<dbReference type="Gene3D" id="3.40.50.300">
    <property type="entry name" value="P-loop containing nucleotide triphosphate hydrolases"/>
    <property type="match status" value="1"/>
</dbReference>
<sequence>MVGKAGTLVVIRGNSGSGKSTTAIEVQQRFGRGTCAVVAQDVVLVATTPHALFYSFDLTLDQTLIRHAGRPLAASIPESTMRQWYRGWQPLPFVDEVRIDADWSLDAIVDRIYRDVVAVR</sequence>
<gene>
    <name evidence="1" type="ORF">HLB23_36140</name>
</gene>
<accession>A0A849C8U0</accession>
<protein>
    <submittedName>
        <fullName evidence="1">Uncharacterized protein</fullName>
    </submittedName>
</protein>